<dbReference type="EMBL" id="CP094929">
    <property type="protein sequence ID" value="UOM51305.1"/>
    <property type="molecule type" value="Genomic_DNA"/>
</dbReference>
<dbReference type="SUPFAM" id="SSF159888">
    <property type="entry name" value="YdhG-like"/>
    <property type="match status" value="1"/>
</dbReference>
<feature type="domain" description="YdhG-like" evidence="1">
    <location>
        <begin position="42"/>
        <end position="128"/>
    </location>
</feature>
<dbReference type="Proteomes" id="UP000829708">
    <property type="component" value="Chromosome"/>
</dbReference>
<sequence>MWTCEKCGRSFQKTNQSHSCGKSEPTIEAYIASQPESIRLLLSELHQAIGSSIPEAEHRMSWGMPTYWKGGNIIHFYGHAKHVGIHIGLDVLVHFQARLSAYKTGKGSVQFPYDKPIPYALIAEMARWSYETLQARH</sequence>
<dbReference type="InterPro" id="IPR014922">
    <property type="entry name" value="YdhG-like"/>
</dbReference>
<evidence type="ECO:0000259" key="1">
    <source>
        <dbReference type="Pfam" id="PF08818"/>
    </source>
</evidence>
<proteinExistence type="predicted"/>
<keyword evidence="3" id="KW-1185">Reference proteome</keyword>
<evidence type="ECO:0000313" key="2">
    <source>
        <dbReference type="EMBL" id="UOM51305.1"/>
    </source>
</evidence>
<protein>
    <submittedName>
        <fullName evidence="2">DUF1801 domain-containing protein</fullName>
    </submittedName>
</protein>
<dbReference type="RefSeq" id="WP_244772677.1">
    <property type="nucleotide sequence ID" value="NZ_CP094929.1"/>
</dbReference>
<organism evidence="2 3">
    <name type="scientific">Sphaerochaeta associata</name>
    <dbReference type="NCBI Taxonomy" id="1129264"/>
    <lineage>
        <taxon>Bacteria</taxon>
        <taxon>Pseudomonadati</taxon>
        <taxon>Spirochaetota</taxon>
        <taxon>Spirochaetia</taxon>
        <taxon>Spirochaetales</taxon>
        <taxon>Sphaerochaetaceae</taxon>
        <taxon>Sphaerochaeta</taxon>
    </lineage>
</organism>
<reference evidence="3" key="1">
    <citation type="journal article" date="2024" name="J Bioinform Genom">
        <title>Complete genome sequence of the type strain bacterium Sphaerochaeta associata GLS2t (VKM B-2742)t.</title>
        <authorList>
            <person name="Troshina O.Y."/>
            <person name="Tepeeva A.N."/>
            <person name="Arzamasceva V.O."/>
            <person name="Whitman W.B."/>
            <person name="Varghese N."/>
            <person name="Shapiro N."/>
            <person name="Woyke T."/>
            <person name="Kripides N.C."/>
            <person name="Vasilenko O.V."/>
        </authorList>
    </citation>
    <scope>NUCLEOTIDE SEQUENCE [LARGE SCALE GENOMIC DNA]</scope>
    <source>
        <strain evidence="3">GLS2T</strain>
    </source>
</reference>
<name>A0ABY4DAU5_9SPIR</name>
<dbReference type="Gene3D" id="3.90.1150.200">
    <property type="match status" value="1"/>
</dbReference>
<evidence type="ECO:0000313" key="3">
    <source>
        <dbReference type="Proteomes" id="UP000829708"/>
    </source>
</evidence>
<accession>A0ABY4DAU5</accession>
<gene>
    <name evidence="2" type="ORF">MUG09_00775</name>
</gene>
<dbReference type="Pfam" id="PF08818">
    <property type="entry name" value="DUF1801"/>
    <property type="match status" value="1"/>
</dbReference>